<evidence type="ECO:0000313" key="2">
    <source>
        <dbReference type="Proteomes" id="UP001054837"/>
    </source>
</evidence>
<organism evidence="1 2">
    <name type="scientific">Caerostris darwini</name>
    <dbReference type="NCBI Taxonomy" id="1538125"/>
    <lineage>
        <taxon>Eukaryota</taxon>
        <taxon>Metazoa</taxon>
        <taxon>Ecdysozoa</taxon>
        <taxon>Arthropoda</taxon>
        <taxon>Chelicerata</taxon>
        <taxon>Arachnida</taxon>
        <taxon>Araneae</taxon>
        <taxon>Araneomorphae</taxon>
        <taxon>Entelegynae</taxon>
        <taxon>Araneoidea</taxon>
        <taxon>Araneidae</taxon>
        <taxon>Caerostris</taxon>
    </lineage>
</organism>
<sequence length="143" mass="16015">MLNPRGVSLSLCSRDTKRFPCHCHSREEEKGNPIGCCVAVVNKGSLSEQKKRLSKTKPGACHKKPESKNNYPHSVFVLIRHRGMIGYPNIFHLKQPAMFNSSDLVRSLGLWMQGLSHWISDDTFSVRSGSHRLASDHSFVAAN</sequence>
<accession>A0AAV4PSH4</accession>
<dbReference type="EMBL" id="BPLQ01003353">
    <property type="protein sequence ID" value="GIX99895.1"/>
    <property type="molecule type" value="Genomic_DNA"/>
</dbReference>
<evidence type="ECO:0000313" key="1">
    <source>
        <dbReference type="EMBL" id="GIX99895.1"/>
    </source>
</evidence>
<name>A0AAV4PSH4_9ARAC</name>
<proteinExistence type="predicted"/>
<keyword evidence="2" id="KW-1185">Reference proteome</keyword>
<comment type="caution">
    <text evidence="1">The sequence shown here is derived from an EMBL/GenBank/DDBJ whole genome shotgun (WGS) entry which is preliminary data.</text>
</comment>
<dbReference type="AlphaFoldDB" id="A0AAV4PSH4"/>
<dbReference type="Proteomes" id="UP001054837">
    <property type="component" value="Unassembled WGS sequence"/>
</dbReference>
<protein>
    <submittedName>
        <fullName evidence="1">Uncharacterized protein</fullName>
    </submittedName>
</protein>
<gene>
    <name evidence="1" type="ORF">CDAR_238931</name>
</gene>
<reference evidence="1 2" key="1">
    <citation type="submission" date="2021-06" db="EMBL/GenBank/DDBJ databases">
        <title>Caerostris darwini draft genome.</title>
        <authorList>
            <person name="Kono N."/>
            <person name="Arakawa K."/>
        </authorList>
    </citation>
    <scope>NUCLEOTIDE SEQUENCE [LARGE SCALE GENOMIC DNA]</scope>
</reference>